<dbReference type="Proteomes" id="UP001159363">
    <property type="component" value="Chromosome 2"/>
</dbReference>
<gene>
    <name evidence="1" type="ORF">PR048_004117</name>
</gene>
<accession>A0ABQ9I4K9</accession>
<protein>
    <submittedName>
        <fullName evidence="1">Uncharacterized protein</fullName>
    </submittedName>
</protein>
<name>A0ABQ9I4K9_9NEOP</name>
<dbReference type="Gene3D" id="3.30.420.10">
    <property type="entry name" value="Ribonuclease H-like superfamily/Ribonuclease H"/>
    <property type="match status" value="1"/>
</dbReference>
<dbReference type="EMBL" id="JARBHB010000002">
    <property type="protein sequence ID" value="KAJ8891589.1"/>
    <property type="molecule type" value="Genomic_DNA"/>
</dbReference>
<dbReference type="InterPro" id="IPR036397">
    <property type="entry name" value="RNaseH_sf"/>
</dbReference>
<keyword evidence="2" id="KW-1185">Reference proteome</keyword>
<comment type="caution">
    <text evidence="1">The sequence shown here is derived from an EMBL/GenBank/DDBJ whole genome shotgun (WGS) entry which is preliminary data.</text>
</comment>
<proteinExistence type="predicted"/>
<evidence type="ECO:0000313" key="2">
    <source>
        <dbReference type="Proteomes" id="UP001159363"/>
    </source>
</evidence>
<organism evidence="1 2">
    <name type="scientific">Dryococelus australis</name>
    <dbReference type="NCBI Taxonomy" id="614101"/>
    <lineage>
        <taxon>Eukaryota</taxon>
        <taxon>Metazoa</taxon>
        <taxon>Ecdysozoa</taxon>
        <taxon>Arthropoda</taxon>
        <taxon>Hexapoda</taxon>
        <taxon>Insecta</taxon>
        <taxon>Pterygota</taxon>
        <taxon>Neoptera</taxon>
        <taxon>Polyneoptera</taxon>
        <taxon>Phasmatodea</taxon>
        <taxon>Verophasmatodea</taxon>
        <taxon>Anareolatae</taxon>
        <taxon>Phasmatidae</taxon>
        <taxon>Eurycanthinae</taxon>
        <taxon>Dryococelus</taxon>
    </lineage>
</organism>
<sequence>MPGEYENNSPGQHLIIGQAGGEMGFILGYHKEMKYENYCKWITTHLTPGLQQRSIVVLNNAPYKTINHTKSDIQTWLRNHNIPEYKS</sequence>
<evidence type="ECO:0000313" key="1">
    <source>
        <dbReference type="EMBL" id="KAJ8891589.1"/>
    </source>
</evidence>
<reference evidence="1 2" key="1">
    <citation type="submission" date="2023-02" db="EMBL/GenBank/DDBJ databases">
        <title>LHISI_Scaffold_Assembly.</title>
        <authorList>
            <person name="Stuart O.P."/>
            <person name="Cleave R."/>
            <person name="Magrath M.J.L."/>
            <person name="Mikheyev A.S."/>
        </authorList>
    </citation>
    <scope>NUCLEOTIDE SEQUENCE [LARGE SCALE GENOMIC DNA]</scope>
    <source>
        <strain evidence="1">Daus_M_001</strain>
        <tissue evidence="1">Leg muscle</tissue>
    </source>
</reference>